<gene>
    <name evidence="1" type="ORF">P153DRAFT_381289</name>
</gene>
<name>A0A6A6AQ33_9PLEO</name>
<dbReference type="EMBL" id="ML977498">
    <property type="protein sequence ID" value="KAF2134112.1"/>
    <property type="molecule type" value="Genomic_DNA"/>
</dbReference>
<dbReference type="RefSeq" id="XP_033528499.1">
    <property type="nucleotide sequence ID" value="XM_033670033.1"/>
</dbReference>
<keyword evidence="2" id="KW-1185">Reference proteome</keyword>
<sequence length="160" mass="17774">MADHKAYRHWKISLSSACVISALSPPTHTPALFRSSSLPDVHLGLQPHHFHVFWLAVSLHVCTRDSNSLPSALPSTPLPQSRHKLLAPNDGPRHSFECGPTALSALQKGEAFRLEPSVKSLFLRGLLTFGLLLRFELLEECEVPWAERVSELDMADVHVD</sequence>
<organism evidence="1 2">
    <name type="scientific">Dothidotthia symphoricarpi CBS 119687</name>
    <dbReference type="NCBI Taxonomy" id="1392245"/>
    <lineage>
        <taxon>Eukaryota</taxon>
        <taxon>Fungi</taxon>
        <taxon>Dikarya</taxon>
        <taxon>Ascomycota</taxon>
        <taxon>Pezizomycotina</taxon>
        <taxon>Dothideomycetes</taxon>
        <taxon>Pleosporomycetidae</taxon>
        <taxon>Pleosporales</taxon>
        <taxon>Dothidotthiaceae</taxon>
        <taxon>Dothidotthia</taxon>
    </lineage>
</organism>
<evidence type="ECO:0000313" key="1">
    <source>
        <dbReference type="EMBL" id="KAF2134112.1"/>
    </source>
</evidence>
<reference evidence="1" key="1">
    <citation type="journal article" date="2020" name="Stud. Mycol.">
        <title>101 Dothideomycetes genomes: a test case for predicting lifestyles and emergence of pathogens.</title>
        <authorList>
            <person name="Haridas S."/>
            <person name="Albert R."/>
            <person name="Binder M."/>
            <person name="Bloem J."/>
            <person name="Labutti K."/>
            <person name="Salamov A."/>
            <person name="Andreopoulos B."/>
            <person name="Baker S."/>
            <person name="Barry K."/>
            <person name="Bills G."/>
            <person name="Bluhm B."/>
            <person name="Cannon C."/>
            <person name="Castanera R."/>
            <person name="Culley D."/>
            <person name="Daum C."/>
            <person name="Ezra D."/>
            <person name="Gonzalez J."/>
            <person name="Henrissat B."/>
            <person name="Kuo A."/>
            <person name="Liang C."/>
            <person name="Lipzen A."/>
            <person name="Lutzoni F."/>
            <person name="Magnuson J."/>
            <person name="Mondo S."/>
            <person name="Nolan M."/>
            <person name="Ohm R."/>
            <person name="Pangilinan J."/>
            <person name="Park H.-J."/>
            <person name="Ramirez L."/>
            <person name="Alfaro M."/>
            <person name="Sun H."/>
            <person name="Tritt A."/>
            <person name="Yoshinaga Y."/>
            <person name="Zwiers L.-H."/>
            <person name="Turgeon B."/>
            <person name="Goodwin S."/>
            <person name="Spatafora J."/>
            <person name="Crous P."/>
            <person name="Grigoriev I."/>
        </authorList>
    </citation>
    <scope>NUCLEOTIDE SEQUENCE</scope>
    <source>
        <strain evidence="1">CBS 119687</strain>
    </source>
</reference>
<dbReference type="GeneID" id="54410465"/>
<dbReference type="Proteomes" id="UP000799771">
    <property type="component" value="Unassembled WGS sequence"/>
</dbReference>
<proteinExistence type="predicted"/>
<evidence type="ECO:0000313" key="2">
    <source>
        <dbReference type="Proteomes" id="UP000799771"/>
    </source>
</evidence>
<dbReference type="AlphaFoldDB" id="A0A6A6AQ33"/>
<protein>
    <submittedName>
        <fullName evidence="1">Uncharacterized protein</fullName>
    </submittedName>
</protein>
<accession>A0A6A6AQ33</accession>